<evidence type="ECO:0008006" key="4">
    <source>
        <dbReference type="Google" id="ProtNLM"/>
    </source>
</evidence>
<evidence type="ECO:0000313" key="3">
    <source>
        <dbReference type="Proteomes" id="UP000242715"/>
    </source>
</evidence>
<keyword evidence="3" id="KW-1185">Reference proteome</keyword>
<keyword evidence="1" id="KW-0472">Membrane</keyword>
<evidence type="ECO:0000313" key="2">
    <source>
        <dbReference type="EMBL" id="GAU45172.1"/>
    </source>
</evidence>
<reference evidence="3" key="1">
    <citation type="journal article" date="2017" name="Front. Plant Sci.">
        <title>Climate Clever Clovers: New Paradigm to Reduce the Environmental Footprint of Ruminants by Breeding Low Methanogenic Forages Utilizing Haplotype Variation.</title>
        <authorList>
            <person name="Kaur P."/>
            <person name="Appels R."/>
            <person name="Bayer P.E."/>
            <person name="Keeble-Gagnere G."/>
            <person name="Wang J."/>
            <person name="Hirakawa H."/>
            <person name="Shirasawa K."/>
            <person name="Vercoe P."/>
            <person name="Stefanova K."/>
            <person name="Durmic Z."/>
            <person name="Nichols P."/>
            <person name="Revell C."/>
            <person name="Isobe S.N."/>
            <person name="Edwards D."/>
            <person name="Erskine W."/>
        </authorList>
    </citation>
    <scope>NUCLEOTIDE SEQUENCE [LARGE SCALE GENOMIC DNA]</scope>
    <source>
        <strain evidence="3">cv. Daliak</strain>
    </source>
</reference>
<proteinExistence type="predicted"/>
<name>A0A2Z6P8Q4_TRISU</name>
<dbReference type="EMBL" id="DF974104">
    <property type="protein sequence ID" value="GAU45172.1"/>
    <property type="molecule type" value="Genomic_DNA"/>
</dbReference>
<dbReference type="AlphaFoldDB" id="A0A2Z6P8Q4"/>
<feature type="transmembrane region" description="Helical" evidence="1">
    <location>
        <begin position="63"/>
        <end position="82"/>
    </location>
</feature>
<dbReference type="Proteomes" id="UP000242715">
    <property type="component" value="Unassembled WGS sequence"/>
</dbReference>
<evidence type="ECO:0000256" key="1">
    <source>
        <dbReference type="SAM" id="Phobius"/>
    </source>
</evidence>
<protein>
    <recommendedName>
        <fullName evidence="4">Transmembrane protein</fullName>
    </recommendedName>
</protein>
<keyword evidence="1" id="KW-0812">Transmembrane</keyword>
<keyword evidence="1" id="KW-1133">Transmembrane helix</keyword>
<feature type="transmembrane region" description="Helical" evidence="1">
    <location>
        <begin position="89"/>
        <end position="112"/>
    </location>
</feature>
<accession>A0A2Z6P8Q4</accession>
<sequence>MASPLVSLSHITTTSLFHLHRVTNLFGPKSNPSPPRIRPLSPCSYDCWLYGQPSHDCDTTSPLHMLVTVGCFLFGLVSVKAATVKGGGVFLFCCRISCFLSSFFVLLTLFGIGPFWVDVVIRGIWQEDLD</sequence>
<gene>
    <name evidence="2" type="ORF">TSUD_245380</name>
</gene>
<organism evidence="2 3">
    <name type="scientific">Trifolium subterraneum</name>
    <name type="common">Subterranean clover</name>
    <dbReference type="NCBI Taxonomy" id="3900"/>
    <lineage>
        <taxon>Eukaryota</taxon>
        <taxon>Viridiplantae</taxon>
        <taxon>Streptophyta</taxon>
        <taxon>Embryophyta</taxon>
        <taxon>Tracheophyta</taxon>
        <taxon>Spermatophyta</taxon>
        <taxon>Magnoliopsida</taxon>
        <taxon>eudicotyledons</taxon>
        <taxon>Gunneridae</taxon>
        <taxon>Pentapetalae</taxon>
        <taxon>rosids</taxon>
        <taxon>fabids</taxon>
        <taxon>Fabales</taxon>
        <taxon>Fabaceae</taxon>
        <taxon>Papilionoideae</taxon>
        <taxon>50 kb inversion clade</taxon>
        <taxon>NPAAA clade</taxon>
        <taxon>Hologalegina</taxon>
        <taxon>IRL clade</taxon>
        <taxon>Trifolieae</taxon>
        <taxon>Trifolium</taxon>
    </lineage>
</organism>